<comment type="caution">
    <text evidence="1">The sequence shown here is derived from an EMBL/GenBank/DDBJ whole genome shotgun (WGS) entry which is preliminary data.</text>
</comment>
<evidence type="ECO:0000313" key="1">
    <source>
        <dbReference type="EMBL" id="OAM91564.1"/>
    </source>
</evidence>
<keyword evidence="2" id="KW-1185">Reference proteome</keyword>
<reference evidence="1 2" key="1">
    <citation type="submission" date="2016-01" db="EMBL/GenBank/DDBJ databases">
        <title>High potential of lignocellulose degradation of a new Verrucomicrobia species.</title>
        <authorList>
            <person name="Wang Y."/>
            <person name="Shi Y."/>
            <person name="Qiu Z."/>
            <person name="Liu S."/>
            <person name="Yang H."/>
        </authorList>
    </citation>
    <scope>NUCLEOTIDE SEQUENCE [LARGE SCALE GENOMIC DNA]</scope>
    <source>
        <strain evidence="1 2">TSB47</strain>
    </source>
</reference>
<organism evidence="1 2">
    <name type="scientific">Termitidicoccus mucosus</name>
    <dbReference type="NCBI Taxonomy" id="1184151"/>
    <lineage>
        <taxon>Bacteria</taxon>
        <taxon>Pseudomonadati</taxon>
        <taxon>Verrucomicrobiota</taxon>
        <taxon>Opitutia</taxon>
        <taxon>Opitutales</taxon>
        <taxon>Opitutaceae</taxon>
        <taxon>Termitidicoccus</taxon>
    </lineage>
</organism>
<accession>A0A178INV8</accession>
<dbReference type="Proteomes" id="UP000078486">
    <property type="component" value="Unassembled WGS sequence"/>
</dbReference>
<proteinExistence type="predicted"/>
<sequence>MSGYLHPFRVRDAHNKPTDRFEPGTDFNIIWRRYNFDRRLRTLLIDAIERLEVAVRSRLVYHFVHSTNSAGIQIGPFGHLDPLNLLGFKTRPFLKKLTRNLKRLLKFKGFELSEHDAWLAKLQNERQRATDTFVKHFSQTYGDCHDYLPLWMACELMTCETALQFAHGLDPSIVKKAAADFGFPDQQLLSWTKAIFTLRNACAHHARVWNRVIGVKPSVPGKNKNPQWHLAPGFAPDRVGLMLTVCQFWLGKISVTSHWKQRLFALFDEFPEIPLADMGLPQNWRSHPLWR</sequence>
<dbReference type="EMBL" id="LRRQ01000023">
    <property type="protein sequence ID" value="OAM91564.1"/>
    <property type="molecule type" value="Genomic_DNA"/>
</dbReference>
<protein>
    <recommendedName>
        <fullName evidence="3">DNA-binding protein</fullName>
    </recommendedName>
</protein>
<gene>
    <name evidence="1" type="ORF">AW736_02690</name>
</gene>
<evidence type="ECO:0008006" key="3">
    <source>
        <dbReference type="Google" id="ProtNLM"/>
    </source>
</evidence>
<dbReference type="AlphaFoldDB" id="A0A178INV8"/>
<name>A0A178INV8_9BACT</name>
<dbReference type="InterPro" id="IPR011664">
    <property type="entry name" value="Abi_system_AbiD/AbiF-like"/>
</dbReference>
<dbReference type="Pfam" id="PF07751">
    <property type="entry name" value="Abi_2"/>
    <property type="match status" value="1"/>
</dbReference>
<evidence type="ECO:0000313" key="2">
    <source>
        <dbReference type="Proteomes" id="UP000078486"/>
    </source>
</evidence>